<dbReference type="AlphaFoldDB" id="A0A381ZWU9"/>
<dbReference type="FunFam" id="3.40.50.720:FF:000084">
    <property type="entry name" value="Short-chain dehydrogenase reductase"/>
    <property type="match status" value="1"/>
</dbReference>
<accession>A0A381ZWU9</accession>
<dbReference type="EMBL" id="UINC01022846">
    <property type="protein sequence ID" value="SVA93312.1"/>
    <property type="molecule type" value="Genomic_DNA"/>
</dbReference>
<dbReference type="Gene3D" id="3.40.50.720">
    <property type="entry name" value="NAD(P)-binding Rossmann-like Domain"/>
    <property type="match status" value="1"/>
</dbReference>
<dbReference type="InterPro" id="IPR036291">
    <property type="entry name" value="NAD(P)-bd_dom_sf"/>
</dbReference>
<comment type="similarity">
    <text evidence="1">Belongs to the short-chain dehydrogenases/reductases (SDR) family.</text>
</comment>
<evidence type="ECO:0000256" key="1">
    <source>
        <dbReference type="ARBA" id="ARBA00006484"/>
    </source>
</evidence>
<evidence type="ECO:0008006" key="4">
    <source>
        <dbReference type="Google" id="ProtNLM"/>
    </source>
</evidence>
<reference evidence="3" key="1">
    <citation type="submission" date="2018-05" db="EMBL/GenBank/DDBJ databases">
        <authorList>
            <person name="Lanie J.A."/>
            <person name="Ng W.-L."/>
            <person name="Kazmierczak K.M."/>
            <person name="Andrzejewski T.M."/>
            <person name="Davidsen T.M."/>
            <person name="Wayne K.J."/>
            <person name="Tettelin H."/>
            <person name="Glass J.I."/>
            <person name="Rusch D."/>
            <person name="Podicherti R."/>
            <person name="Tsui H.-C.T."/>
            <person name="Winkler M.E."/>
        </authorList>
    </citation>
    <scope>NUCLEOTIDE SEQUENCE</scope>
</reference>
<evidence type="ECO:0000256" key="2">
    <source>
        <dbReference type="ARBA" id="ARBA00023002"/>
    </source>
</evidence>
<dbReference type="GO" id="GO:0016491">
    <property type="term" value="F:oxidoreductase activity"/>
    <property type="evidence" value="ECO:0007669"/>
    <property type="project" value="UniProtKB-KW"/>
</dbReference>
<keyword evidence="2" id="KW-0560">Oxidoreductase</keyword>
<organism evidence="3">
    <name type="scientific">marine metagenome</name>
    <dbReference type="NCBI Taxonomy" id="408172"/>
    <lineage>
        <taxon>unclassified sequences</taxon>
        <taxon>metagenomes</taxon>
        <taxon>ecological metagenomes</taxon>
    </lineage>
</organism>
<proteinExistence type="inferred from homology"/>
<sequence>MHGRLNGQVAVVTGAGTGIGAGIARRFAREGARVVVAERNTETGTRTVAEVEALGAEALFVATDVTVRDQAVGCIEAAVGHYGGVDILVNNAWGGGRIGRIESKTDELLQHGLDVAYYAAFWTMTAALPHMRERGGGSIINVCSLNGVNAHMYTLEYNAGKEALRTLTRTAAVEWGPHQIRCNVICPAARSDAFLAFAAANPEQAAHAEANNVMGRMGDPEEDIGGVALFLASDDARYVNGNTIFADGGGHVNGVSWRPNLPEEPPVR</sequence>
<dbReference type="InterPro" id="IPR002347">
    <property type="entry name" value="SDR_fam"/>
</dbReference>
<dbReference type="PRINTS" id="PR00080">
    <property type="entry name" value="SDRFAMILY"/>
</dbReference>
<protein>
    <recommendedName>
        <fullName evidence="4">Oxidoreductase</fullName>
    </recommendedName>
</protein>
<dbReference type="PANTHER" id="PTHR43639:SF1">
    <property type="entry name" value="SHORT-CHAIN DEHYDROGENASE_REDUCTASE FAMILY PROTEIN"/>
    <property type="match status" value="1"/>
</dbReference>
<dbReference type="Pfam" id="PF13561">
    <property type="entry name" value="adh_short_C2"/>
    <property type="match status" value="1"/>
</dbReference>
<dbReference type="PROSITE" id="PS00061">
    <property type="entry name" value="ADH_SHORT"/>
    <property type="match status" value="1"/>
</dbReference>
<dbReference type="InterPro" id="IPR020904">
    <property type="entry name" value="Sc_DH/Rdtase_CS"/>
</dbReference>
<dbReference type="SUPFAM" id="SSF51735">
    <property type="entry name" value="NAD(P)-binding Rossmann-fold domains"/>
    <property type="match status" value="1"/>
</dbReference>
<dbReference type="PANTHER" id="PTHR43639">
    <property type="entry name" value="OXIDOREDUCTASE, SHORT-CHAIN DEHYDROGENASE/REDUCTASE FAMILY (AFU_ORTHOLOGUE AFUA_5G02870)"/>
    <property type="match status" value="1"/>
</dbReference>
<dbReference type="PRINTS" id="PR00081">
    <property type="entry name" value="GDHRDH"/>
</dbReference>
<name>A0A381ZWU9_9ZZZZ</name>
<evidence type="ECO:0000313" key="3">
    <source>
        <dbReference type="EMBL" id="SVA93312.1"/>
    </source>
</evidence>
<gene>
    <name evidence="3" type="ORF">METZ01_LOCUS146166</name>
</gene>
<dbReference type="CDD" id="cd05233">
    <property type="entry name" value="SDR_c"/>
    <property type="match status" value="1"/>
</dbReference>